<feature type="non-terminal residue" evidence="2">
    <location>
        <position position="1"/>
    </location>
</feature>
<sequence>TLLESTLAIRPLWPHHHQGLLESGPTLLKALGFLSRREDETFIPLGSLVLVINPPRIISEAYSPPPPQYHAHAEIRSKAPKLK</sequence>
<proteinExistence type="predicted"/>
<protein>
    <submittedName>
        <fullName evidence="2">Uncharacterized protein</fullName>
    </submittedName>
</protein>
<evidence type="ECO:0000313" key="2">
    <source>
        <dbReference type="EMBL" id="MCE3050408.1"/>
    </source>
</evidence>
<accession>A0ABS8WHX3</accession>
<evidence type="ECO:0000313" key="3">
    <source>
        <dbReference type="Proteomes" id="UP000823775"/>
    </source>
</evidence>
<dbReference type="Proteomes" id="UP000823775">
    <property type="component" value="Unassembled WGS sequence"/>
</dbReference>
<keyword evidence="3" id="KW-1185">Reference proteome</keyword>
<name>A0ABS8WHX3_DATST</name>
<feature type="region of interest" description="Disordered" evidence="1">
    <location>
        <begin position="63"/>
        <end position="83"/>
    </location>
</feature>
<dbReference type="EMBL" id="JACEIK010007553">
    <property type="protein sequence ID" value="MCE3050408.1"/>
    <property type="molecule type" value="Genomic_DNA"/>
</dbReference>
<evidence type="ECO:0000256" key="1">
    <source>
        <dbReference type="SAM" id="MobiDB-lite"/>
    </source>
</evidence>
<reference evidence="2 3" key="1">
    <citation type="journal article" date="2021" name="BMC Genomics">
        <title>Datura genome reveals duplications of psychoactive alkaloid biosynthetic genes and high mutation rate following tissue culture.</title>
        <authorList>
            <person name="Rajewski A."/>
            <person name="Carter-House D."/>
            <person name="Stajich J."/>
            <person name="Litt A."/>
        </authorList>
    </citation>
    <scope>NUCLEOTIDE SEQUENCE [LARGE SCALE GENOMIC DNA]</scope>
    <source>
        <strain evidence="2">AR-01</strain>
    </source>
</reference>
<comment type="caution">
    <text evidence="2">The sequence shown here is derived from an EMBL/GenBank/DDBJ whole genome shotgun (WGS) entry which is preliminary data.</text>
</comment>
<gene>
    <name evidence="2" type="ORF">HAX54_047138</name>
</gene>
<feature type="non-terminal residue" evidence="2">
    <location>
        <position position="83"/>
    </location>
</feature>
<organism evidence="2 3">
    <name type="scientific">Datura stramonium</name>
    <name type="common">Jimsonweed</name>
    <name type="synonym">Common thornapple</name>
    <dbReference type="NCBI Taxonomy" id="4076"/>
    <lineage>
        <taxon>Eukaryota</taxon>
        <taxon>Viridiplantae</taxon>
        <taxon>Streptophyta</taxon>
        <taxon>Embryophyta</taxon>
        <taxon>Tracheophyta</taxon>
        <taxon>Spermatophyta</taxon>
        <taxon>Magnoliopsida</taxon>
        <taxon>eudicotyledons</taxon>
        <taxon>Gunneridae</taxon>
        <taxon>Pentapetalae</taxon>
        <taxon>asterids</taxon>
        <taxon>lamiids</taxon>
        <taxon>Solanales</taxon>
        <taxon>Solanaceae</taxon>
        <taxon>Solanoideae</taxon>
        <taxon>Datureae</taxon>
        <taxon>Datura</taxon>
    </lineage>
</organism>